<keyword evidence="1 4" id="KW-0963">Cytoplasm</keyword>
<comment type="similarity">
    <text evidence="4">Belongs to the UreE family.</text>
</comment>
<dbReference type="Gene3D" id="2.60.260.20">
    <property type="entry name" value="Urease metallochaperone UreE, N-terminal domain"/>
    <property type="match status" value="1"/>
</dbReference>
<keyword evidence="3 4" id="KW-0143">Chaperone</keyword>
<sequence length="177" mass="19377">MITYTSIIGSASEPRIAERLHALEHRGKVDTLTLSGDDIRRRRLRASSDAGIECGIALDRQAQLFDGAVLHLDGDAALVVRTARTPWLCMTARDAAAALELGYFAGNMHWAVRFDGAVLAIAVKGRVEDYRARLAPLLESGRIREVEAPEANHGHHAPLAPHAHDHHHAHDHDHVHG</sequence>
<dbReference type="PIRSF" id="PIRSF036402">
    <property type="entry name" value="Ureas_acces_UreE"/>
    <property type="match status" value="1"/>
</dbReference>
<evidence type="ECO:0000256" key="3">
    <source>
        <dbReference type="ARBA" id="ARBA00023186"/>
    </source>
</evidence>
<comment type="subcellular location">
    <subcellularLocation>
        <location evidence="4">Cytoplasm</location>
    </subcellularLocation>
</comment>
<evidence type="ECO:0000313" key="7">
    <source>
        <dbReference type="EMBL" id="PVX81735.1"/>
    </source>
</evidence>
<comment type="caution">
    <text evidence="7">The sequence shown here is derived from an EMBL/GenBank/DDBJ whole genome shotgun (WGS) entry which is preliminary data.</text>
</comment>
<keyword evidence="2 4" id="KW-0533">Nickel</keyword>
<accession>A0ABX5KLM3</accession>
<name>A0ABX5KLM3_9BURK</name>
<organism evidence="7 8">
    <name type="scientific">Paraburkholderia unamae</name>
    <dbReference type="NCBI Taxonomy" id="219649"/>
    <lineage>
        <taxon>Bacteria</taxon>
        <taxon>Pseudomonadati</taxon>
        <taxon>Pseudomonadota</taxon>
        <taxon>Betaproteobacteria</taxon>
        <taxon>Burkholderiales</taxon>
        <taxon>Burkholderiaceae</taxon>
        <taxon>Paraburkholderia</taxon>
    </lineage>
</organism>
<dbReference type="EMBL" id="QEOB01000010">
    <property type="protein sequence ID" value="PVX81735.1"/>
    <property type="molecule type" value="Genomic_DNA"/>
</dbReference>
<reference evidence="7 8" key="1">
    <citation type="submission" date="2018-05" db="EMBL/GenBank/DDBJ databases">
        <title>Genomic Encyclopedia of Type Strains, Phase IV (KMG-V): Genome sequencing to study the core and pangenomes of soil and plant-associated prokaryotes.</title>
        <authorList>
            <person name="Whitman W."/>
        </authorList>
    </citation>
    <scope>NUCLEOTIDE SEQUENCE [LARGE SCALE GENOMIC DNA]</scope>
    <source>
        <strain evidence="7 8">SCZa-39</strain>
    </source>
</reference>
<evidence type="ECO:0000256" key="1">
    <source>
        <dbReference type="ARBA" id="ARBA00022490"/>
    </source>
</evidence>
<evidence type="ECO:0000256" key="2">
    <source>
        <dbReference type="ARBA" id="ARBA00022596"/>
    </source>
</evidence>
<proteinExistence type="inferred from homology"/>
<keyword evidence="8" id="KW-1185">Reference proteome</keyword>
<dbReference type="Pfam" id="PF02814">
    <property type="entry name" value="UreE_N"/>
    <property type="match status" value="1"/>
</dbReference>
<dbReference type="InterPro" id="IPR012406">
    <property type="entry name" value="UreE"/>
</dbReference>
<dbReference type="InterPro" id="IPR036118">
    <property type="entry name" value="UreE_N_sf"/>
</dbReference>
<evidence type="ECO:0000313" key="8">
    <source>
        <dbReference type="Proteomes" id="UP000245712"/>
    </source>
</evidence>
<comment type="function">
    <text evidence="4">Involved in urease metallocenter assembly. Binds nickel. Probably functions as a nickel donor during metallocenter assembly.</text>
</comment>
<dbReference type="Proteomes" id="UP000245712">
    <property type="component" value="Unassembled WGS sequence"/>
</dbReference>
<feature type="region of interest" description="Disordered" evidence="5">
    <location>
        <begin position="150"/>
        <end position="177"/>
    </location>
</feature>
<protein>
    <recommendedName>
        <fullName evidence="4">Urease accessory protein UreE</fullName>
    </recommendedName>
</protein>
<feature type="domain" description="UreE urease accessory N-terminal" evidence="6">
    <location>
        <begin position="16"/>
        <end position="79"/>
    </location>
</feature>
<dbReference type="InterPro" id="IPR004029">
    <property type="entry name" value="UreE_N"/>
</dbReference>
<dbReference type="SUPFAM" id="SSF69287">
    <property type="entry name" value="Urease metallochaperone UreE, N-terminal domain"/>
    <property type="match status" value="1"/>
</dbReference>
<dbReference type="SMART" id="SM00988">
    <property type="entry name" value="UreE_N"/>
    <property type="match status" value="1"/>
</dbReference>
<evidence type="ECO:0000256" key="4">
    <source>
        <dbReference type="HAMAP-Rule" id="MF_00822"/>
    </source>
</evidence>
<dbReference type="RefSeq" id="WP_116612030.1">
    <property type="nucleotide sequence ID" value="NZ_QEOB01000010.1"/>
</dbReference>
<evidence type="ECO:0000256" key="5">
    <source>
        <dbReference type="SAM" id="MobiDB-lite"/>
    </source>
</evidence>
<evidence type="ECO:0000259" key="6">
    <source>
        <dbReference type="SMART" id="SM00988"/>
    </source>
</evidence>
<dbReference type="HAMAP" id="MF_00822">
    <property type="entry name" value="UreE"/>
    <property type="match status" value="1"/>
</dbReference>
<feature type="compositionally biased region" description="Basic and acidic residues" evidence="5">
    <location>
        <begin position="168"/>
        <end position="177"/>
    </location>
</feature>
<dbReference type="NCBIfam" id="NF009752">
    <property type="entry name" value="PRK13261.1-2"/>
    <property type="match status" value="1"/>
</dbReference>
<gene>
    <name evidence="4" type="primary">ureE</name>
    <name evidence="7" type="ORF">C7402_110139</name>
</gene>